<dbReference type="SMART" id="SM00593">
    <property type="entry name" value="RUN"/>
    <property type="match status" value="1"/>
</dbReference>
<dbReference type="Gene3D" id="3.30.1520.10">
    <property type="entry name" value="Phox-like domain"/>
    <property type="match status" value="1"/>
</dbReference>
<dbReference type="Pfam" id="PF00787">
    <property type="entry name" value="PX"/>
    <property type="match status" value="1"/>
</dbReference>
<feature type="compositionally biased region" description="Polar residues" evidence="1">
    <location>
        <begin position="408"/>
        <end position="422"/>
    </location>
</feature>
<accession>A0A6A7G2B2</accession>
<dbReference type="PANTHER" id="PTHR47194">
    <property type="entry name" value="SORTING NEXIN-29-RELATED"/>
    <property type="match status" value="1"/>
</dbReference>
<feature type="compositionally biased region" description="Low complexity" evidence="1">
    <location>
        <begin position="1257"/>
        <end position="1269"/>
    </location>
</feature>
<feature type="domain" description="RUN" evidence="3">
    <location>
        <begin position="33"/>
        <end position="200"/>
    </location>
</feature>
<feature type="compositionally biased region" description="Low complexity" evidence="1">
    <location>
        <begin position="463"/>
        <end position="483"/>
    </location>
</feature>
<feature type="compositionally biased region" description="Low complexity" evidence="1">
    <location>
        <begin position="289"/>
        <end position="301"/>
    </location>
</feature>
<dbReference type="SUPFAM" id="SSF64268">
    <property type="entry name" value="PX domain"/>
    <property type="match status" value="1"/>
</dbReference>
<feature type="compositionally biased region" description="Polar residues" evidence="1">
    <location>
        <begin position="356"/>
        <end position="368"/>
    </location>
</feature>
<feature type="compositionally biased region" description="Basic and acidic residues" evidence="1">
    <location>
        <begin position="387"/>
        <end position="407"/>
    </location>
</feature>
<dbReference type="GO" id="GO:0035091">
    <property type="term" value="F:phosphatidylinositol binding"/>
    <property type="evidence" value="ECO:0007669"/>
    <property type="project" value="InterPro"/>
</dbReference>
<name>A0A6A7G2B2_9CRUS</name>
<evidence type="ECO:0000256" key="1">
    <source>
        <dbReference type="SAM" id="MobiDB-lite"/>
    </source>
</evidence>
<feature type="region of interest" description="Disordered" evidence="1">
    <location>
        <begin position="273"/>
        <end position="313"/>
    </location>
</feature>
<feature type="domain" description="PX" evidence="2">
    <location>
        <begin position="1305"/>
        <end position="1428"/>
    </location>
</feature>
<dbReference type="PROSITE" id="PS50826">
    <property type="entry name" value="RUN"/>
    <property type="match status" value="1"/>
</dbReference>
<dbReference type="Gene3D" id="1.20.58.900">
    <property type="match status" value="1"/>
</dbReference>
<proteinExistence type="evidence at transcript level"/>
<dbReference type="PROSITE" id="PS50195">
    <property type="entry name" value="PX"/>
    <property type="match status" value="1"/>
</dbReference>
<dbReference type="SUPFAM" id="SSF140741">
    <property type="entry name" value="RUN domain-like"/>
    <property type="match status" value="1"/>
</dbReference>
<dbReference type="InterPro" id="IPR037213">
    <property type="entry name" value="Run_dom_sf"/>
</dbReference>
<evidence type="ECO:0000259" key="2">
    <source>
        <dbReference type="PROSITE" id="PS50195"/>
    </source>
</evidence>
<dbReference type="Pfam" id="PF02759">
    <property type="entry name" value="RUN"/>
    <property type="match status" value="1"/>
</dbReference>
<feature type="compositionally biased region" description="Polar residues" evidence="1">
    <location>
        <begin position="545"/>
        <end position="557"/>
    </location>
</feature>
<feature type="region of interest" description="Disordered" evidence="1">
    <location>
        <begin position="1257"/>
        <end position="1283"/>
    </location>
</feature>
<protein>
    <submittedName>
        <fullName evidence="4">Sorting nexin-29-like</fullName>
    </submittedName>
</protein>
<sequence>MDHSTQKEQLLTEFLGSVKACQVKYSGQRELATEADPRVSSVCASIEQLLYHGITHHHTTTGAATQSQPPVSTIRQVTEYVSQGLQLGLSSDGNCSSGPPLPAQGAWQFLAGQLTAHEGARFLRLRHVSCDTGRVRAWIRSGLNEHSIERYFRILSSEISLLERCYEPWAFMRDEDKTVQLPQLAHGLCSIFFALIIDQSELCRGSQCRHDHSSSNRRASTGRATHLIAALPRSKSRDEGLSAALKKREFRRRRKKVPSQLVSFDEALDTGSCSGNNNSEHNSHHHKSSNTFSSSNSNSSESRQDSPLWIQSAPPTCLNSPSIASAAITPYADALAQAQLPSPATLLPSEVEKQLPSVSDSQLPSADGTQAGDETAVQVSPAASNFSEDKQSSHCSSHEDHNFDSKSRSNLMGTNTTKLEPASNTDILREGINTIIDDVPNCDGKSVVYNSAKESIIKNNANSRSSSCLTSSKSNSSNSSCGKSFSTESCSWTENSFEDHGRTCSNNDDFRCDLLRSKIGTEGTTPDADRGNKSALDCTSEHNPKTTTNSRNNQATPSDHKNQMLKIDSYRNSVYNTDINTVHITLNTGQNTEESLNEDLDSSGDACFSDGSTTALNTHATVDEKINPTDVDEERLLGITSRSYSRRDSSYSAVLEDLLSTHCPMPDSIAAVVASAGCSSSSDVGGGASAAFSTSIANAGIDGVQQHNQQRSYLCATAANNSANVASETLRQKQGKDEQHSNVKQCHSCCDGNTGLDIRTDHFNDAKVSERLPLESEANSISRVSVESLDSDVFRSSVSSSKEETLEQNTAVNNSENKGTIESLNSLVFPKKNVNYAQPLDSRYSNIGGASLSARGEGCGAGLEVASYKSSLSNLSIGSSLSGELDASGTATAIITTATTTDASSVVGSSSSPYATTGGALKTVPSAIASSTTVQASSSATTPIETSISVVAAQSFSTSSAAAIKTASSAITLTSSLVPFPASPSATAPSQTSAPVIIQTLSASVVAQFGDAISCDSADIVSCSPMSSADEFGPSVGSRNHHVEDYYHDYYHHDSASSLSIEELRKAVLDLSRSREASEGRRRNAEAKAETSEAECEALREQLEAQRTRTSDSIKEAQAATEATKRENVLLRKQLGKYISAVQLLKREEDDSASKTDAATITGSNAIVPANLIVGCRATAIPPPPPHRMDYHTEAAAYESKLVQVAEMHGELFEFSERLQKIIRVREAQMNCLRRELVTLRGPLPEDVSLEQHLQQLQQLSSSSTPQHHQQQHHSSDDTDTVSLCSTEHPVNVTHTQAPLINVWIPSAFLVEGDHAAAAKGDQHHVYQVYVRIRDDEWTVYRRFTHFHQLHKHLSKTQPPVRALSFPHKKPFGYKDESVVEGRRVRLQDYLRQVVNILLRSSPQLAAAPDRTTLSALLPFLASDKTASASGGIGGGMQSTASQLLTLPQYSGL</sequence>
<dbReference type="InterPro" id="IPR004012">
    <property type="entry name" value="Run_dom"/>
</dbReference>
<reference evidence="4" key="1">
    <citation type="submission" date="2017-11" db="EMBL/GenBank/DDBJ databases">
        <title>The sensing device of the deep-sea amphipod.</title>
        <authorList>
            <person name="Kobayashi H."/>
            <person name="Nagahama T."/>
            <person name="Arai W."/>
            <person name="Sasagawa Y."/>
            <person name="Umeda M."/>
            <person name="Hayashi T."/>
            <person name="Nikaido I."/>
            <person name="Watanabe H."/>
            <person name="Oguri K."/>
            <person name="Kitazato H."/>
            <person name="Fujioka K."/>
            <person name="Kido Y."/>
            <person name="Takami H."/>
        </authorList>
    </citation>
    <scope>NUCLEOTIDE SEQUENCE</scope>
    <source>
        <tissue evidence="4">Whole body</tissue>
    </source>
</reference>
<feature type="compositionally biased region" description="Polar residues" evidence="1">
    <location>
        <begin position="377"/>
        <end position="386"/>
    </location>
</feature>
<feature type="region of interest" description="Disordered" evidence="1">
    <location>
        <begin position="1072"/>
        <end position="1095"/>
    </location>
</feature>
<organism evidence="4">
    <name type="scientific">Hirondellea gigas</name>
    <dbReference type="NCBI Taxonomy" id="1518452"/>
    <lineage>
        <taxon>Eukaryota</taxon>
        <taxon>Metazoa</taxon>
        <taxon>Ecdysozoa</taxon>
        <taxon>Arthropoda</taxon>
        <taxon>Crustacea</taxon>
        <taxon>Multicrustacea</taxon>
        <taxon>Malacostraca</taxon>
        <taxon>Eumalacostraca</taxon>
        <taxon>Peracarida</taxon>
        <taxon>Amphipoda</taxon>
        <taxon>Amphilochidea</taxon>
        <taxon>Lysianassida</taxon>
        <taxon>Lysianassidira</taxon>
        <taxon>Lysianassoidea</taxon>
        <taxon>Lysianassidae</taxon>
        <taxon>Hirondellea</taxon>
    </lineage>
</organism>
<dbReference type="PANTHER" id="PTHR47194:SF3">
    <property type="entry name" value="SORTING NEXIN 29"/>
    <property type="match status" value="1"/>
</dbReference>
<feature type="region of interest" description="Disordered" evidence="1">
    <location>
        <begin position="462"/>
        <end position="483"/>
    </location>
</feature>
<dbReference type="InterPro" id="IPR036871">
    <property type="entry name" value="PX_dom_sf"/>
</dbReference>
<dbReference type="EMBL" id="IACT01005747">
    <property type="protein sequence ID" value="LAC24891.1"/>
    <property type="molecule type" value="mRNA"/>
</dbReference>
<feature type="region of interest" description="Disordered" evidence="1">
    <location>
        <begin position="521"/>
        <end position="560"/>
    </location>
</feature>
<dbReference type="InterPro" id="IPR001683">
    <property type="entry name" value="PX_dom"/>
</dbReference>
<evidence type="ECO:0000313" key="4">
    <source>
        <dbReference type="EMBL" id="LAC24891.1"/>
    </source>
</evidence>
<feature type="region of interest" description="Disordered" evidence="1">
    <location>
        <begin position="352"/>
        <end position="422"/>
    </location>
</feature>
<evidence type="ECO:0000259" key="3">
    <source>
        <dbReference type="PROSITE" id="PS50826"/>
    </source>
</evidence>
<dbReference type="SMART" id="SM00312">
    <property type="entry name" value="PX"/>
    <property type="match status" value="1"/>
</dbReference>